<evidence type="ECO:0008006" key="3">
    <source>
        <dbReference type="Google" id="ProtNLM"/>
    </source>
</evidence>
<protein>
    <recommendedName>
        <fullName evidence="3">Phage/plasmid primase, P4 family, C-terminal domain</fullName>
    </recommendedName>
</protein>
<gene>
    <name evidence="1" type="ORF">DW767_11585</name>
</gene>
<accession>A0A414I672</accession>
<dbReference type="AlphaFoldDB" id="A0A414I672"/>
<evidence type="ECO:0000313" key="2">
    <source>
        <dbReference type="Proteomes" id="UP000284644"/>
    </source>
</evidence>
<organism evidence="1 2">
    <name type="scientific">Blautia obeum</name>
    <dbReference type="NCBI Taxonomy" id="40520"/>
    <lineage>
        <taxon>Bacteria</taxon>
        <taxon>Bacillati</taxon>
        <taxon>Bacillota</taxon>
        <taxon>Clostridia</taxon>
        <taxon>Lachnospirales</taxon>
        <taxon>Lachnospiraceae</taxon>
        <taxon>Blautia</taxon>
    </lineage>
</organism>
<proteinExistence type="predicted"/>
<dbReference type="Proteomes" id="UP000284644">
    <property type="component" value="Unassembled WGS sequence"/>
</dbReference>
<reference evidence="1 2" key="1">
    <citation type="submission" date="2018-08" db="EMBL/GenBank/DDBJ databases">
        <title>A genome reference for cultivated species of the human gut microbiota.</title>
        <authorList>
            <person name="Zou Y."/>
            <person name="Xue W."/>
            <person name="Luo G."/>
        </authorList>
    </citation>
    <scope>NUCLEOTIDE SEQUENCE [LARGE SCALE GENOMIC DNA]</scope>
    <source>
        <strain evidence="1 2">AM29-25AC</strain>
    </source>
</reference>
<name>A0A414I672_9FIRM</name>
<comment type="caution">
    <text evidence="1">The sequence shown here is derived from an EMBL/GenBank/DDBJ whole genome shotgun (WGS) entry which is preliminary data.</text>
</comment>
<dbReference type="EMBL" id="QSJW01000007">
    <property type="protein sequence ID" value="RHE11292.1"/>
    <property type="molecule type" value="Genomic_DNA"/>
</dbReference>
<evidence type="ECO:0000313" key="1">
    <source>
        <dbReference type="EMBL" id="RHE11292.1"/>
    </source>
</evidence>
<sequence>MSKSKALNLFSPEQKYSYNMFEEAMNYKNFVIKRRDSKYISSALKEARPMLLKAPADLDANAVGVMPHNASDLMTKVTAVSPDNNGNEIWLNALNKFFCNDTELIQYVQMIVGLATIGKVYVEALIIAYGEGRNGKSTF</sequence>